<name>A0A1F6AWT2_9BACT</name>
<accession>A0A1F6AWT2</accession>
<feature type="domain" description="Glycosyltransferase subfamily 4-like N-terminal" evidence="3">
    <location>
        <begin position="51"/>
        <end position="140"/>
    </location>
</feature>
<gene>
    <name evidence="4" type="ORF">A2973_00780</name>
</gene>
<proteinExistence type="predicted"/>
<dbReference type="AlphaFoldDB" id="A0A1F6AWT2"/>
<dbReference type="InterPro" id="IPR001296">
    <property type="entry name" value="Glyco_trans_1"/>
</dbReference>
<comment type="caution">
    <text evidence="4">The sequence shown here is derived from an EMBL/GenBank/DDBJ whole genome shotgun (WGS) entry which is preliminary data.</text>
</comment>
<keyword evidence="1" id="KW-0808">Transferase</keyword>
<dbReference type="SUPFAM" id="SSF53756">
    <property type="entry name" value="UDP-Glycosyltransferase/glycogen phosphorylase"/>
    <property type="match status" value="1"/>
</dbReference>
<dbReference type="EMBL" id="MFJZ01000058">
    <property type="protein sequence ID" value="OGG29120.1"/>
    <property type="molecule type" value="Genomic_DNA"/>
</dbReference>
<protein>
    <recommendedName>
        <fullName evidence="6">Glycosyl transferase family 1 domain-containing protein</fullName>
    </recommendedName>
</protein>
<dbReference type="Proteomes" id="UP000176409">
    <property type="component" value="Unassembled WGS sequence"/>
</dbReference>
<dbReference type="CDD" id="cd03809">
    <property type="entry name" value="GT4_MtfB-like"/>
    <property type="match status" value="1"/>
</dbReference>
<evidence type="ECO:0000259" key="2">
    <source>
        <dbReference type="Pfam" id="PF00534"/>
    </source>
</evidence>
<dbReference type="STRING" id="1798396.A2973_00780"/>
<dbReference type="PANTHER" id="PTHR46401:SF2">
    <property type="entry name" value="GLYCOSYLTRANSFERASE WBBK-RELATED"/>
    <property type="match status" value="1"/>
</dbReference>
<reference evidence="4 5" key="1">
    <citation type="journal article" date="2016" name="Nat. Commun.">
        <title>Thousands of microbial genomes shed light on interconnected biogeochemical processes in an aquifer system.</title>
        <authorList>
            <person name="Anantharaman K."/>
            <person name="Brown C.T."/>
            <person name="Hug L.A."/>
            <person name="Sharon I."/>
            <person name="Castelle C.J."/>
            <person name="Probst A.J."/>
            <person name="Thomas B.C."/>
            <person name="Singh A."/>
            <person name="Wilkins M.J."/>
            <person name="Karaoz U."/>
            <person name="Brodie E.L."/>
            <person name="Williams K.H."/>
            <person name="Hubbard S.S."/>
            <person name="Banfield J.F."/>
        </authorList>
    </citation>
    <scope>NUCLEOTIDE SEQUENCE [LARGE SCALE GENOMIC DNA]</scope>
</reference>
<dbReference type="GO" id="GO:0009103">
    <property type="term" value="P:lipopolysaccharide biosynthetic process"/>
    <property type="evidence" value="ECO:0007669"/>
    <property type="project" value="TreeGrafter"/>
</dbReference>
<evidence type="ECO:0000313" key="4">
    <source>
        <dbReference type="EMBL" id="OGG29120.1"/>
    </source>
</evidence>
<dbReference type="Gene3D" id="3.40.50.2000">
    <property type="entry name" value="Glycogen Phosphorylase B"/>
    <property type="match status" value="2"/>
</dbReference>
<organism evidence="4 5">
    <name type="scientific">Candidatus Gottesmanbacteria bacterium RIFCSPLOWO2_01_FULL_49_10</name>
    <dbReference type="NCBI Taxonomy" id="1798396"/>
    <lineage>
        <taxon>Bacteria</taxon>
        <taxon>Candidatus Gottesmaniibacteriota</taxon>
    </lineage>
</organism>
<dbReference type="PANTHER" id="PTHR46401">
    <property type="entry name" value="GLYCOSYLTRANSFERASE WBBK-RELATED"/>
    <property type="match status" value="1"/>
</dbReference>
<dbReference type="Pfam" id="PF00534">
    <property type="entry name" value="Glycos_transf_1"/>
    <property type="match status" value="1"/>
</dbReference>
<evidence type="ECO:0008006" key="6">
    <source>
        <dbReference type="Google" id="ProtNLM"/>
    </source>
</evidence>
<evidence type="ECO:0000256" key="1">
    <source>
        <dbReference type="ARBA" id="ARBA00022679"/>
    </source>
</evidence>
<dbReference type="Pfam" id="PF13439">
    <property type="entry name" value="Glyco_transf_4"/>
    <property type="match status" value="1"/>
</dbReference>
<dbReference type="InterPro" id="IPR028098">
    <property type="entry name" value="Glyco_trans_4-like_N"/>
</dbReference>
<evidence type="ECO:0000259" key="3">
    <source>
        <dbReference type="Pfam" id="PF13439"/>
    </source>
</evidence>
<dbReference type="GO" id="GO:0016757">
    <property type="term" value="F:glycosyltransferase activity"/>
    <property type="evidence" value="ECO:0007669"/>
    <property type="project" value="InterPro"/>
</dbReference>
<evidence type="ECO:0000313" key="5">
    <source>
        <dbReference type="Proteomes" id="UP000176409"/>
    </source>
</evidence>
<sequence length="350" mass="39841">MNIAIDITPLHTGHRNRGVGMYTKLLIEALQEHENNHLYYFFTRGQKIPNDVELIHYPYFDPFFITLPLFYDKPTVVTVHDLIPLVFPKHFPAGIRGSVKWIIQRWSLSRLNRLIVDSKASRQDIERIAGIQAMKIDVIYLAPSPSFHPIHNASLLHNIKAKYHLPERFILYVGDVNWNKNVEGLIRAFAILRRNKNEKTLLVLAGEAFQKRAISEVSRINELIASMNMGEAVIHPGYIKPEDLPAVYSLATVYVQPSFYEGFGLPVLEALACGTPVVCSREASLAEIAGPSFVIDPRDIEDIATKIRAVIDMRESDRSEAARKGMEWVKQFSWRRVASETVKSYETTIS</sequence>
<feature type="domain" description="Glycosyl transferase family 1" evidence="2">
    <location>
        <begin position="166"/>
        <end position="318"/>
    </location>
</feature>